<protein>
    <submittedName>
        <fullName evidence="1">Uncharacterized protein</fullName>
    </submittedName>
</protein>
<reference evidence="1" key="1">
    <citation type="submission" date="2018-02" db="EMBL/GenBank/DDBJ databases">
        <title>Rhizophora mucronata_Transcriptome.</title>
        <authorList>
            <person name="Meera S.P."/>
            <person name="Sreeshan A."/>
            <person name="Augustine A."/>
        </authorList>
    </citation>
    <scope>NUCLEOTIDE SEQUENCE</scope>
    <source>
        <tissue evidence="1">Leaf</tissue>
    </source>
</reference>
<dbReference type="AlphaFoldDB" id="A0A2P2P112"/>
<sequence>MIVSNRFLFCFLEQIAVLSHSMHVLALG</sequence>
<evidence type="ECO:0000313" key="1">
    <source>
        <dbReference type="EMBL" id="MBX48446.1"/>
    </source>
</evidence>
<accession>A0A2P2P112</accession>
<organism evidence="1">
    <name type="scientific">Rhizophora mucronata</name>
    <name type="common">Asiatic mangrove</name>
    <dbReference type="NCBI Taxonomy" id="61149"/>
    <lineage>
        <taxon>Eukaryota</taxon>
        <taxon>Viridiplantae</taxon>
        <taxon>Streptophyta</taxon>
        <taxon>Embryophyta</taxon>
        <taxon>Tracheophyta</taxon>
        <taxon>Spermatophyta</taxon>
        <taxon>Magnoliopsida</taxon>
        <taxon>eudicotyledons</taxon>
        <taxon>Gunneridae</taxon>
        <taxon>Pentapetalae</taxon>
        <taxon>rosids</taxon>
        <taxon>fabids</taxon>
        <taxon>Malpighiales</taxon>
        <taxon>Rhizophoraceae</taxon>
        <taxon>Rhizophora</taxon>
    </lineage>
</organism>
<name>A0A2P2P112_RHIMU</name>
<dbReference type="EMBL" id="GGEC01067962">
    <property type="protein sequence ID" value="MBX48446.1"/>
    <property type="molecule type" value="Transcribed_RNA"/>
</dbReference>
<proteinExistence type="predicted"/>